<proteinExistence type="predicted"/>
<comment type="caution">
    <text evidence="3">The sequence shown here is derived from an EMBL/GenBank/DDBJ whole genome shotgun (WGS) entry which is preliminary data.</text>
</comment>
<dbReference type="AlphaFoldDB" id="A0A2G1VQJ0"/>
<feature type="domain" description="DUF4168" evidence="2">
    <location>
        <begin position="100"/>
        <end position="154"/>
    </location>
</feature>
<evidence type="ECO:0000313" key="3">
    <source>
        <dbReference type="EMBL" id="PHQ29032.1"/>
    </source>
</evidence>
<keyword evidence="1" id="KW-0732">Signal</keyword>
<evidence type="ECO:0000313" key="4">
    <source>
        <dbReference type="Proteomes" id="UP000229433"/>
    </source>
</evidence>
<feature type="domain" description="DUF4168" evidence="2">
    <location>
        <begin position="34"/>
        <end position="93"/>
    </location>
</feature>
<dbReference type="Proteomes" id="UP000229433">
    <property type="component" value="Unassembled WGS sequence"/>
</dbReference>
<accession>A0A2G1VQJ0</accession>
<dbReference type="InterPro" id="IPR025433">
    <property type="entry name" value="DUF4168"/>
</dbReference>
<name>A0A2G1VQJ0_9FLAO</name>
<evidence type="ECO:0000259" key="2">
    <source>
        <dbReference type="Pfam" id="PF13767"/>
    </source>
</evidence>
<dbReference type="Pfam" id="PF13767">
    <property type="entry name" value="DUF4168"/>
    <property type="match status" value="2"/>
</dbReference>
<organism evidence="3 4">
    <name type="scientific">Leeuwenhoekiella nanhaiensis</name>
    <dbReference type="NCBI Taxonomy" id="1655491"/>
    <lineage>
        <taxon>Bacteria</taxon>
        <taxon>Pseudomonadati</taxon>
        <taxon>Bacteroidota</taxon>
        <taxon>Flavobacteriia</taxon>
        <taxon>Flavobacteriales</taxon>
        <taxon>Flavobacteriaceae</taxon>
        <taxon>Leeuwenhoekiella</taxon>
    </lineage>
</organism>
<dbReference type="RefSeq" id="WP_099646647.1">
    <property type="nucleotide sequence ID" value="NZ_KZ319292.1"/>
</dbReference>
<evidence type="ECO:0000256" key="1">
    <source>
        <dbReference type="SAM" id="SignalP"/>
    </source>
</evidence>
<sequence>MITFKKNIISLALTGALLGGFSLTAKAQQADAVTRAQDQVDVTPAELNNFANAFVEVQTVNQTVKQKMMTVITEEGLEVERFNSIQKAKMNPEVPVEASEEELKKHGAIVTKLQEMQPLLVAQMKEVIENHNLSFDRYREVAMALQQSKDLQKRFQNVMSQKQTNSEG</sequence>
<feature type="signal peptide" evidence="1">
    <location>
        <begin position="1"/>
        <end position="27"/>
    </location>
</feature>
<dbReference type="OrthoDB" id="1467687at2"/>
<dbReference type="EMBL" id="NQXA01000010">
    <property type="protein sequence ID" value="PHQ29032.1"/>
    <property type="molecule type" value="Genomic_DNA"/>
</dbReference>
<protein>
    <recommendedName>
        <fullName evidence="2">DUF4168 domain-containing protein</fullName>
    </recommendedName>
</protein>
<keyword evidence="4" id="KW-1185">Reference proteome</keyword>
<gene>
    <name evidence="3" type="ORF">CJ305_12660</name>
</gene>
<feature type="chain" id="PRO_5013780403" description="DUF4168 domain-containing protein" evidence="1">
    <location>
        <begin position="28"/>
        <end position="168"/>
    </location>
</feature>
<reference evidence="3 4" key="1">
    <citation type="submission" date="2017-08" db="EMBL/GenBank/DDBJ databases">
        <title>The whole genome shortgun sequences of strain Leeuwenhoekiella nanhaiensis G18 from the South China Sea.</title>
        <authorList>
            <person name="Liu Q."/>
        </authorList>
    </citation>
    <scope>NUCLEOTIDE SEQUENCE [LARGE SCALE GENOMIC DNA]</scope>
    <source>
        <strain evidence="3 4">G18</strain>
    </source>
</reference>